<dbReference type="GO" id="GO:0050660">
    <property type="term" value="F:flavin adenine dinucleotide binding"/>
    <property type="evidence" value="ECO:0007669"/>
    <property type="project" value="InterPro"/>
</dbReference>
<feature type="domain" description="HpaB/PvcC/4-BUDH N-terminal" evidence="6">
    <location>
        <begin position="5"/>
        <end position="262"/>
    </location>
</feature>
<dbReference type="InterPro" id="IPR046373">
    <property type="entry name" value="Acyl-CoA_Oxase/DH_mid-dom_sf"/>
</dbReference>
<dbReference type="RefSeq" id="WP_143850427.1">
    <property type="nucleotide sequence ID" value="NZ_VLXZ01000017.1"/>
</dbReference>
<dbReference type="InterPro" id="IPR036250">
    <property type="entry name" value="AcylCo_DH-like_C"/>
</dbReference>
<evidence type="ECO:0000256" key="4">
    <source>
        <dbReference type="PIRSR" id="PIRSR000331-2"/>
    </source>
</evidence>
<evidence type="ECO:0000313" key="8">
    <source>
        <dbReference type="Proteomes" id="UP000318521"/>
    </source>
</evidence>
<dbReference type="GO" id="GO:0016627">
    <property type="term" value="F:oxidoreductase activity, acting on the CH-CH group of donors"/>
    <property type="evidence" value="ECO:0007669"/>
    <property type="project" value="InterPro"/>
</dbReference>
<dbReference type="PANTHER" id="PTHR36117:SF3">
    <property type="entry name" value="4-HYDROXYPHENYLACETATE 3-MONOOXYGENASE-RELATED"/>
    <property type="match status" value="1"/>
</dbReference>
<dbReference type="OrthoDB" id="9785230at2"/>
<dbReference type="InterPro" id="IPR009100">
    <property type="entry name" value="AcylCoA_DH/oxidase_NM_dom_sf"/>
</dbReference>
<dbReference type="PANTHER" id="PTHR36117">
    <property type="entry name" value="4-HYDROXYPHENYLACETATE 3-MONOOXYGENASE-RELATED"/>
    <property type="match status" value="1"/>
</dbReference>
<proteinExistence type="predicted"/>
<dbReference type="InterPro" id="IPR024674">
    <property type="entry name" value="HpaB/PvcC/4-BUDH_N"/>
</dbReference>
<dbReference type="Gene3D" id="2.40.110.10">
    <property type="entry name" value="Butyryl-CoA Dehydrogenase, subunit A, domain 2"/>
    <property type="match status" value="1"/>
</dbReference>
<accession>A0A553ZTW3</accession>
<keyword evidence="8" id="KW-1185">Reference proteome</keyword>
<dbReference type="AlphaFoldDB" id="A0A553ZTW3"/>
<feature type="binding site" evidence="4">
    <location>
        <begin position="442"/>
        <end position="445"/>
    </location>
    <ligand>
        <name>FAD</name>
        <dbReference type="ChEBI" id="CHEBI:57692"/>
    </ligand>
</feature>
<evidence type="ECO:0000256" key="3">
    <source>
        <dbReference type="ARBA" id="ARBA00023002"/>
    </source>
</evidence>
<keyword evidence="2 4" id="KW-0274">FAD</keyword>
<feature type="binding site" evidence="4">
    <location>
        <begin position="146"/>
        <end position="149"/>
    </location>
    <ligand>
        <name>FAD</name>
        <dbReference type="ChEBI" id="CHEBI:57692"/>
    </ligand>
</feature>
<dbReference type="Gene3D" id="1.20.140.10">
    <property type="entry name" value="Butyryl-CoA Dehydrogenase, subunit A, domain 3"/>
    <property type="match status" value="1"/>
</dbReference>
<dbReference type="SUPFAM" id="SSF56645">
    <property type="entry name" value="Acyl-CoA dehydrogenase NM domain-like"/>
    <property type="match status" value="1"/>
</dbReference>
<dbReference type="InterPro" id="IPR024719">
    <property type="entry name" value="HpaB/PvcC/4-BUDH_C"/>
</dbReference>
<dbReference type="EMBL" id="VLXZ01000017">
    <property type="protein sequence ID" value="TSB44908.1"/>
    <property type="molecule type" value="Genomic_DNA"/>
</dbReference>
<evidence type="ECO:0000259" key="6">
    <source>
        <dbReference type="Pfam" id="PF11794"/>
    </source>
</evidence>
<comment type="caution">
    <text evidence="7">The sequence shown here is derived from an EMBL/GenBank/DDBJ whole genome shotgun (WGS) entry which is preliminary data.</text>
</comment>
<organism evidence="7 8">
    <name type="scientific">Alkalicoccobacillus porphyridii</name>
    <dbReference type="NCBI Taxonomy" id="2597270"/>
    <lineage>
        <taxon>Bacteria</taxon>
        <taxon>Bacillati</taxon>
        <taxon>Bacillota</taxon>
        <taxon>Bacilli</taxon>
        <taxon>Bacillales</taxon>
        <taxon>Bacillaceae</taxon>
        <taxon>Alkalicoccobacillus</taxon>
    </lineage>
</organism>
<dbReference type="NCBIfam" id="TIGR02309">
    <property type="entry name" value="HpaB-1"/>
    <property type="match status" value="1"/>
</dbReference>
<evidence type="ECO:0000313" key="7">
    <source>
        <dbReference type="EMBL" id="TSB44908.1"/>
    </source>
</evidence>
<dbReference type="SUPFAM" id="SSF47203">
    <property type="entry name" value="Acyl-CoA dehydrogenase C-terminal domain-like"/>
    <property type="match status" value="1"/>
</dbReference>
<evidence type="ECO:0000259" key="5">
    <source>
        <dbReference type="Pfam" id="PF03241"/>
    </source>
</evidence>
<keyword evidence="7" id="KW-0503">Monooxygenase</keyword>
<sequence length="472" mass="53115">MGTVTGKEYVDRINGLKNQIWIDGERVQGDLSDHPAFRGILSTKAALYDFVQSNPNQLMDASQKYNFSFEIPRTHEQLIKRREAIRFWASQSAGLLGRSPDYVNSAIMAMASYAPFFGEYSDNMKQIYEEAREQDYSFTHTFINPQISRKFYWPDGDDETVIAAKVVKETPEGLVIRGARMLATQGGLTDQLLVLPAGSFTDSSYLFGFSIPSNTPGLSFVCRPSYAENASTFDQPLASRFDEGDAMVVFDDVLVPWKRVFLYGDSEITSNLKTDTGLEAFLLYQSANRQLVKTEWILGIAQLMVESLSVAEYQHIQEKVSEVAMAKEIMNGLILASEEAAIKNEYGVLVPNGLQLKMAFHYYQKTYPRLAEILTLLGASGLICIPTEKDFESPNEAVLSHTLQGERLAAKDKIKLNRMAWDLTMSSFGSRQTLYERLFFGDPVRTPVSIYSMYPKESAKEKVLSFLSIDLE</sequence>
<dbReference type="PIRSF" id="PIRSF000331">
    <property type="entry name" value="HpaA_HpaB"/>
    <property type="match status" value="1"/>
</dbReference>
<feature type="binding site" evidence="4">
    <location>
        <position position="184"/>
    </location>
    <ligand>
        <name>FAD</name>
        <dbReference type="ChEBI" id="CHEBI:57692"/>
    </ligand>
</feature>
<name>A0A553ZTW3_9BACI</name>
<reference evidence="7 8" key="1">
    <citation type="submission" date="2019-07" db="EMBL/GenBank/DDBJ databases">
        <authorList>
            <person name="Park Y.J."/>
            <person name="Jeong S.E."/>
            <person name="Jung H.S."/>
        </authorList>
    </citation>
    <scope>NUCLEOTIDE SEQUENCE [LARGE SCALE GENOMIC DNA]</scope>
    <source>
        <strain evidence="8">P16(2019)</strain>
    </source>
</reference>
<dbReference type="Pfam" id="PF03241">
    <property type="entry name" value="HpaB"/>
    <property type="match status" value="1"/>
</dbReference>
<feature type="domain" description="HpaB/PvcC/4-BUDH C-terminal" evidence="5">
    <location>
        <begin position="272"/>
        <end position="467"/>
    </location>
</feature>
<keyword evidence="1" id="KW-0285">Flavoprotein</keyword>
<dbReference type="Gene3D" id="1.10.3140.10">
    <property type="entry name" value="4-hydroxybutyryl-coa dehydratase, domain 1"/>
    <property type="match status" value="1"/>
</dbReference>
<dbReference type="Proteomes" id="UP000318521">
    <property type="component" value="Unassembled WGS sequence"/>
</dbReference>
<gene>
    <name evidence="7" type="primary">hpaB</name>
    <name evidence="7" type="ORF">FN960_18845</name>
</gene>
<evidence type="ECO:0000256" key="1">
    <source>
        <dbReference type="ARBA" id="ARBA00022630"/>
    </source>
</evidence>
<dbReference type="EC" id="1.14.14.9" evidence="7"/>
<keyword evidence="3 7" id="KW-0560">Oxidoreductase</keyword>
<protein>
    <submittedName>
        <fullName evidence="7">4-hydroxyphenylacetate 3-monooxygenase, oxygenase component</fullName>
        <ecNumber evidence="7">1.14.14.9</ecNumber>
    </submittedName>
</protein>
<dbReference type="GO" id="GO:0010124">
    <property type="term" value="P:phenylacetate catabolic process"/>
    <property type="evidence" value="ECO:0007669"/>
    <property type="project" value="InterPro"/>
</dbReference>
<evidence type="ECO:0000256" key="2">
    <source>
        <dbReference type="ARBA" id="ARBA00022827"/>
    </source>
</evidence>
<dbReference type="InterPro" id="IPR004925">
    <property type="entry name" value="HpaB/PvcC/4-BUDH"/>
</dbReference>
<dbReference type="Pfam" id="PF11794">
    <property type="entry name" value="HpaB_N"/>
    <property type="match status" value="1"/>
</dbReference>
<dbReference type="InterPro" id="IPR012687">
    <property type="entry name" value="HpaB_Deino-type"/>
</dbReference>
<dbReference type="GO" id="GO:0052881">
    <property type="term" value="F:4-hydroxyphenylacetate 3-monooxygenase activity"/>
    <property type="evidence" value="ECO:0007669"/>
    <property type="project" value="UniProtKB-EC"/>
</dbReference>